<reference evidence="12 13" key="1">
    <citation type="journal article" date="2014" name="Microbiology">
        <title>Unravelling the complete genome sequence of Advenella mimigardefordensis strain DPN7T and novel insights in the catabolism of the xenobiotic polythioester precursor 3,3'-dithiodipropionate.</title>
        <authorList>
            <person name="Wubbeler J.H."/>
            <person name="Hiessl S."/>
            <person name="Schuldes J."/>
            <person name="Thurmer A."/>
            <person name="Daniel R."/>
            <person name="Steinbuchel A."/>
        </authorList>
    </citation>
    <scope>NUCLEOTIDE SEQUENCE [LARGE SCALE GENOMIC DNA]</scope>
    <source>
        <strain evidence="13">DSM 17166 / LMG 22922 / DPN7</strain>
    </source>
</reference>
<evidence type="ECO:0000256" key="4">
    <source>
        <dbReference type="ARBA" id="ARBA00022729"/>
    </source>
</evidence>
<dbReference type="InterPro" id="IPR016148">
    <property type="entry name" value="Pili_assmbl_chaperone_C"/>
</dbReference>
<keyword evidence="5" id="KW-0574">Periplasm</keyword>
<evidence type="ECO:0000259" key="10">
    <source>
        <dbReference type="Pfam" id="PF00345"/>
    </source>
</evidence>
<evidence type="ECO:0000313" key="12">
    <source>
        <dbReference type="EMBL" id="AHG64764.1"/>
    </source>
</evidence>
<evidence type="ECO:0000256" key="2">
    <source>
        <dbReference type="ARBA" id="ARBA00007399"/>
    </source>
</evidence>
<dbReference type="GO" id="GO:0071555">
    <property type="term" value="P:cell wall organization"/>
    <property type="evidence" value="ECO:0007669"/>
    <property type="project" value="InterPro"/>
</dbReference>
<dbReference type="InterPro" id="IPR001829">
    <property type="entry name" value="Pili_assmbl_chaperone_bac"/>
</dbReference>
<evidence type="ECO:0000256" key="7">
    <source>
        <dbReference type="ARBA" id="ARBA00023319"/>
    </source>
</evidence>
<dbReference type="PATRIC" id="fig|1247726.3.peg.2961"/>
<evidence type="ECO:0000256" key="9">
    <source>
        <dbReference type="SAM" id="SignalP"/>
    </source>
</evidence>
<protein>
    <submittedName>
        <fullName evidence="12">Putative fimbrial chaperone protein</fullName>
    </submittedName>
</protein>
<comment type="similarity">
    <text evidence="2 8">Belongs to the periplasmic pilus chaperone family.</text>
</comment>
<keyword evidence="6 8" id="KW-0143">Chaperone</keyword>
<dbReference type="PRINTS" id="PR00969">
    <property type="entry name" value="CHAPERONPILI"/>
</dbReference>
<keyword evidence="3" id="KW-1029">Fimbrium biogenesis</keyword>
<dbReference type="PANTHER" id="PTHR30251:SF2">
    <property type="entry name" value="FIMBRIAL CHAPERONE YADV-RELATED"/>
    <property type="match status" value="1"/>
</dbReference>
<sequence>MTPRRIRAIFLLIQLFWMMQSDASVVITGTRVIYPLSSASVTVRLTNEGSQPSLVQAWADSGDGNAAPNESKAPFIVTPPVFRMEPQAGQTLRLTLTDSGLPKDRESIFWLNVLDIPPKPSANIGNYLQMAVRTRIKIFVRPENLTLTMSEAASKMQWIAGSGRQLTILNPGPYYFSLNGISPDADKTHPPTPISAMVSPYSSVRLRSPLNLPAGQTLDVTYINDYGGTSRATISGTTR</sequence>
<accession>W0PD21</accession>
<dbReference type="AlphaFoldDB" id="W0PD21"/>
<dbReference type="SUPFAM" id="SSF49584">
    <property type="entry name" value="Periplasmic chaperone C-domain"/>
    <property type="match status" value="1"/>
</dbReference>
<keyword evidence="13" id="KW-1185">Reference proteome</keyword>
<organism evidence="12 13">
    <name type="scientific">Advenella mimigardefordensis (strain DSM 17166 / LMG 22922 / DPN7)</name>
    <dbReference type="NCBI Taxonomy" id="1247726"/>
    <lineage>
        <taxon>Bacteria</taxon>
        <taxon>Pseudomonadati</taxon>
        <taxon>Pseudomonadota</taxon>
        <taxon>Betaproteobacteria</taxon>
        <taxon>Burkholderiales</taxon>
        <taxon>Alcaligenaceae</taxon>
    </lineage>
</organism>
<dbReference type="InterPro" id="IPR050643">
    <property type="entry name" value="Periplasmic_pilus_chap"/>
</dbReference>
<feature type="domain" description="Pili assembly chaperone C-terminal" evidence="11">
    <location>
        <begin position="170"/>
        <end position="230"/>
    </location>
</feature>
<dbReference type="InterPro" id="IPR018046">
    <property type="entry name" value="Pili_assmbl_chaperone_CS"/>
</dbReference>
<evidence type="ECO:0000259" key="11">
    <source>
        <dbReference type="Pfam" id="PF02753"/>
    </source>
</evidence>
<dbReference type="PANTHER" id="PTHR30251">
    <property type="entry name" value="PILUS ASSEMBLY CHAPERONE"/>
    <property type="match status" value="1"/>
</dbReference>
<dbReference type="Proteomes" id="UP000019095">
    <property type="component" value="Chromosome"/>
</dbReference>
<dbReference type="InterPro" id="IPR013783">
    <property type="entry name" value="Ig-like_fold"/>
</dbReference>
<evidence type="ECO:0000256" key="8">
    <source>
        <dbReference type="RuleBase" id="RU003918"/>
    </source>
</evidence>
<dbReference type="eggNOG" id="COG3121">
    <property type="taxonomic scope" value="Bacteria"/>
</dbReference>
<dbReference type="RefSeq" id="WP_042070364.1">
    <property type="nucleotide sequence ID" value="NZ_CP003915.1"/>
</dbReference>
<comment type="subcellular location">
    <subcellularLocation>
        <location evidence="1 8">Periplasm</location>
    </subcellularLocation>
</comment>
<dbReference type="SUPFAM" id="SSF49354">
    <property type="entry name" value="PapD-like"/>
    <property type="match status" value="1"/>
</dbReference>
<evidence type="ECO:0000256" key="1">
    <source>
        <dbReference type="ARBA" id="ARBA00004418"/>
    </source>
</evidence>
<dbReference type="Pfam" id="PF02753">
    <property type="entry name" value="PapD_C"/>
    <property type="match status" value="1"/>
</dbReference>
<dbReference type="InterPro" id="IPR016147">
    <property type="entry name" value="Pili_assmbl_chaperone_N"/>
</dbReference>
<dbReference type="KEGG" id="amim:MIM_c26950"/>
<dbReference type="InterPro" id="IPR036316">
    <property type="entry name" value="Pili_assmbl_chap_C_dom_sf"/>
</dbReference>
<feature type="chain" id="PRO_5004792814" evidence="9">
    <location>
        <begin position="24"/>
        <end position="239"/>
    </location>
</feature>
<proteinExistence type="inferred from homology"/>
<keyword evidence="7" id="KW-0393">Immunoglobulin domain</keyword>
<dbReference type="Pfam" id="PF00345">
    <property type="entry name" value="PapD_N"/>
    <property type="match status" value="1"/>
</dbReference>
<dbReference type="GO" id="GO:0030288">
    <property type="term" value="C:outer membrane-bounded periplasmic space"/>
    <property type="evidence" value="ECO:0007669"/>
    <property type="project" value="InterPro"/>
</dbReference>
<gene>
    <name evidence="12" type="ORF">MIM_c26950</name>
</gene>
<dbReference type="STRING" id="1247726.MIM_c26950"/>
<dbReference type="PROSITE" id="PS00635">
    <property type="entry name" value="PILI_CHAPERONE"/>
    <property type="match status" value="1"/>
</dbReference>
<dbReference type="InterPro" id="IPR008962">
    <property type="entry name" value="PapD-like_sf"/>
</dbReference>
<dbReference type="HOGENOM" id="CLU_070768_0_2_4"/>
<dbReference type="Gene3D" id="2.60.40.10">
    <property type="entry name" value="Immunoglobulins"/>
    <property type="match status" value="2"/>
</dbReference>
<evidence type="ECO:0000256" key="3">
    <source>
        <dbReference type="ARBA" id="ARBA00022558"/>
    </source>
</evidence>
<feature type="signal peptide" evidence="9">
    <location>
        <begin position="1"/>
        <end position="23"/>
    </location>
</feature>
<evidence type="ECO:0000256" key="6">
    <source>
        <dbReference type="ARBA" id="ARBA00023186"/>
    </source>
</evidence>
<evidence type="ECO:0000256" key="5">
    <source>
        <dbReference type="ARBA" id="ARBA00022764"/>
    </source>
</evidence>
<evidence type="ECO:0000313" key="13">
    <source>
        <dbReference type="Proteomes" id="UP000019095"/>
    </source>
</evidence>
<dbReference type="FunFam" id="2.60.40.10:FF:000458">
    <property type="entry name" value="Molecular chaperone FimC"/>
    <property type="match status" value="1"/>
</dbReference>
<dbReference type="EMBL" id="CP003915">
    <property type="protein sequence ID" value="AHG64764.1"/>
    <property type="molecule type" value="Genomic_DNA"/>
</dbReference>
<feature type="domain" description="Pili assembly chaperone N-terminal" evidence="10">
    <location>
        <begin position="24"/>
        <end position="145"/>
    </location>
</feature>
<keyword evidence="4 9" id="KW-0732">Signal</keyword>
<name>W0PD21_ADVMD</name>